<feature type="transmembrane region" description="Helical" evidence="7">
    <location>
        <begin position="716"/>
        <end position="733"/>
    </location>
</feature>
<feature type="transmembrane region" description="Helical" evidence="7">
    <location>
        <begin position="669"/>
        <end position="686"/>
    </location>
</feature>
<keyword evidence="4 7" id="KW-0812">Transmembrane</keyword>
<keyword evidence="6 7" id="KW-0472">Membrane</keyword>
<dbReference type="PANTHER" id="PTHR14319:SF3">
    <property type="entry name" value="TRANSMEMBRANE PROTEIN-LIKE PROTEIN"/>
    <property type="match status" value="1"/>
</dbReference>
<name>A0ABM4WZS2_COFAR</name>
<evidence type="ECO:0000256" key="6">
    <source>
        <dbReference type="ARBA" id="ARBA00023136"/>
    </source>
</evidence>
<evidence type="ECO:0000256" key="2">
    <source>
        <dbReference type="ARBA" id="ARBA00005542"/>
    </source>
</evidence>
<proteinExistence type="inferred from homology"/>
<keyword evidence="3" id="KW-1003">Cell membrane</keyword>
<gene>
    <name evidence="10" type="primary">LOC113728094</name>
</gene>
<dbReference type="Pfam" id="PF12036">
    <property type="entry name" value="DUF3522"/>
    <property type="match status" value="1"/>
</dbReference>
<dbReference type="RefSeq" id="XP_071937289.1">
    <property type="nucleotide sequence ID" value="XM_072081188.1"/>
</dbReference>
<evidence type="ECO:0000259" key="8">
    <source>
        <dbReference type="PROSITE" id="PS00022"/>
    </source>
</evidence>
<reference evidence="10" key="1">
    <citation type="submission" date="2025-08" db="UniProtKB">
        <authorList>
            <consortium name="RefSeq"/>
        </authorList>
    </citation>
    <scope>IDENTIFICATION</scope>
    <source>
        <tissue evidence="10">Leaves</tissue>
    </source>
</reference>
<evidence type="ECO:0000256" key="3">
    <source>
        <dbReference type="ARBA" id="ARBA00022475"/>
    </source>
</evidence>
<evidence type="ECO:0000313" key="9">
    <source>
        <dbReference type="Proteomes" id="UP001652660"/>
    </source>
</evidence>
<evidence type="ECO:0000313" key="10">
    <source>
        <dbReference type="RefSeq" id="XP_071937289.1"/>
    </source>
</evidence>
<dbReference type="InterPro" id="IPR000742">
    <property type="entry name" value="EGF"/>
</dbReference>
<comment type="similarity">
    <text evidence="2">Belongs to the TMEM8 family.</text>
</comment>
<dbReference type="InterPro" id="IPR021910">
    <property type="entry name" value="NGX6/PGAP6/MYMK"/>
</dbReference>
<protein>
    <submittedName>
        <fullName evidence="10">Uncharacterized protein isoform X1</fullName>
    </submittedName>
</protein>
<evidence type="ECO:0000256" key="1">
    <source>
        <dbReference type="ARBA" id="ARBA00004651"/>
    </source>
</evidence>
<sequence length="865" mass="96030">MGKIWILGSSCRNLLCPFFIGYALICTGVHCFQFGQIPAGDDGGGGRDDGFNSTFTISSFTYAQTRLKPYDWRYIKVNLPPWFSSMSINLESDVDLYSQDLRNIREASTSNLPMICFREGSPPLPDVYNTSLTGLVFDYVSNDSIGGIQGLQIVEQCYPMQKIISLRLTNEQISPGVWYFGLFNGIGPIRTQSKMINRGQSYSFSCNVSVEGCTAPMVTGQFCNQTVNLLTCAEGYVVTDSSSGNKTSDLVAENVVVCRNADDGTCHVDNGPKVFSLNVMGFSEELTITASNIRFNSNSTKNASGIILMSYARHGAMPLDTLHDYSGNISKAPLVIPAPKLGRWYVTVQPVSLPNSGGLRELSTAVCYSLEWQVLQCPVDKAGPNCTWKRYMLQTVLRKNPSAPFESYYLPLSEKVLSDSANFPLEPLLSNSSYGGNNDVAWTFFLVDIPYGAAGGNIHIRLTSDDKISYEMYARYGGFPSLDNWDYFCTNSTSSSNGSMFFKLYDSTEKSIGFYILYPREGIWNFGLRQVNPVGSGYTYQTTMSISVERCPQKCSAHGNCQFLLDTSGLSLYSYCACDRNHGGFDCSVELVSHKGKLLKNHVGRIWQSISLIASNAAAVLPAYWALRHKAFAEWVLFTSSGISSGLYHACDVGTWCALTFHVLQFMDFWLSFMAVVSTFVYLAAINETSKRTIHTIVAIVTALMAETGPTRSSNIVLVLAIGTLGLIAGWLIELCTHYRSFACSAQFHLNLVDRSAIKEWIRNLVDTLLRRYRWGFVIAGFVALAMAAISWKLENSQTYWIWHSIWHVSIYTSSFLFLCSKAKDPSDRSYVLTRQNSFTGANGEIAAQFIKRMKIFSTQLGICL</sequence>
<keyword evidence="9" id="KW-1185">Reference proteome</keyword>
<dbReference type="GeneID" id="113728094"/>
<feature type="domain" description="EGF-like" evidence="8">
    <location>
        <begin position="576"/>
        <end position="587"/>
    </location>
</feature>
<keyword evidence="5 7" id="KW-1133">Transmembrane helix</keyword>
<evidence type="ECO:0000256" key="7">
    <source>
        <dbReference type="SAM" id="Phobius"/>
    </source>
</evidence>
<dbReference type="PROSITE" id="PS00022">
    <property type="entry name" value="EGF_1"/>
    <property type="match status" value="1"/>
</dbReference>
<evidence type="ECO:0000256" key="5">
    <source>
        <dbReference type="ARBA" id="ARBA00022989"/>
    </source>
</evidence>
<feature type="transmembrane region" description="Helical" evidence="7">
    <location>
        <begin position="693"/>
        <end position="710"/>
    </location>
</feature>
<comment type="subcellular location">
    <subcellularLocation>
        <location evidence="1">Cell membrane</location>
        <topology evidence="1">Multi-pass membrane protein</topology>
    </subcellularLocation>
</comment>
<accession>A0ABM4WZS2</accession>
<organism evidence="9 10">
    <name type="scientific">Coffea arabica</name>
    <name type="common">Arabian coffee</name>
    <dbReference type="NCBI Taxonomy" id="13443"/>
    <lineage>
        <taxon>Eukaryota</taxon>
        <taxon>Viridiplantae</taxon>
        <taxon>Streptophyta</taxon>
        <taxon>Embryophyta</taxon>
        <taxon>Tracheophyta</taxon>
        <taxon>Spermatophyta</taxon>
        <taxon>Magnoliopsida</taxon>
        <taxon>eudicotyledons</taxon>
        <taxon>Gunneridae</taxon>
        <taxon>Pentapetalae</taxon>
        <taxon>asterids</taxon>
        <taxon>lamiids</taxon>
        <taxon>Gentianales</taxon>
        <taxon>Rubiaceae</taxon>
        <taxon>Ixoroideae</taxon>
        <taxon>Gardenieae complex</taxon>
        <taxon>Bertiereae - Coffeeae clade</taxon>
        <taxon>Coffeeae</taxon>
        <taxon>Coffea</taxon>
    </lineage>
</organism>
<evidence type="ECO:0000256" key="4">
    <source>
        <dbReference type="ARBA" id="ARBA00022692"/>
    </source>
</evidence>
<feature type="transmembrane region" description="Helical" evidence="7">
    <location>
        <begin position="773"/>
        <end position="794"/>
    </location>
</feature>
<feature type="transmembrane region" description="Helical" evidence="7">
    <location>
        <begin position="800"/>
        <end position="820"/>
    </location>
</feature>
<dbReference type="Proteomes" id="UP001652660">
    <property type="component" value="Chromosome 2e"/>
</dbReference>
<dbReference type="PANTHER" id="PTHR14319">
    <property type="entry name" value="FIVE-SPAN TRANSMEMBRANE PROTEIN M83"/>
    <property type="match status" value="1"/>
</dbReference>